<proteinExistence type="predicted"/>
<accession>A0ABP1FK73</accession>
<dbReference type="PANTHER" id="PTHR34066">
    <property type="entry name" value="GROWTH FACTOR 2"/>
    <property type="match status" value="1"/>
</dbReference>
<feature type="compositionally biased region" description="Acidic residues" evidence="1">
    <location>
        <begin position="45"/>
        <end position="61"/>
    </location>
</feature>
<dbReference type="InterPro" id="IPR013885">
    <property type="entry name" value="DUF1764_euk"/>
</dbReference>
<organism evidence="2 3">
    <name type="scientific">Coccomyxa viridis</name>
    <dbReference type="NCBI Taxonomy" id="1274662"/>
    <lineage>
        <taxon>Eukaryota</taxon>
        <taxon>Viridiplantae</taxon>
        <taxon>Chlorophyta</taxon>
        <taxon>core chlorophytes</taxon>
        <taxon>Trebouxiophyceae</taxon>
        <taxon>Trebouxiophyceae incertae sedis</taxon>
        <taxon>Coccomyxaceae</taxon>
        <taxon>Coccomyxa</taxon>
    </lineage>
</organism>
<evidence type="ECO:0000256" key="1">
    <source>
        <dbReference type="SAM" id="MobiDB-lite"/>
    </source>
</evidence>
<dbReference type="EMBL" id="CAXHTA020000003">
    <property type="protein sequence ID" value="CAL5220355.1"/>
    <property type="molecule type" value="Genomic_DNA"/>
</dbReference>
<feature type="compositionally biased region" description="Basic and acidic residues" evidence="1">
    <location>
        <begin position="21"/>
        <end position="30"/>
    </location>
</feature>
<dbReference type="PANTHER" id="PTHR34066:SF1">
    <property type="entry name" value="DUF1764 FAMILY PROTEIN"/>
    <property type="match status" value="1"/>
</dbReference>
<comment type="caution">
    <text evidence="2">The sequence shown here is derived from an EMBL/GenBank/DDBJ whole genome shotgun (WGS) entry which is preliminary data.</text>
</comment>
<feature type="compositionally biased region" description="Basic and acidic residues" evidence="1">
    <location>
        <begin position="62"/>
        <end position="72"/>
    </location>
</feature>
<reference evidence="2 3" key="1">
    <citation type="submission" date="2024-06" db="EMBL/GenBank/DDBJ databases">
        <authorList>
            <person name="Kraege A."/>
            <person name="Thomma B."/>
        </authorList>
    </citation>
    <scope>NUCLEOTIDE SEQUENCE [LARGE SCALE GENOMIC DNA]</scope>
</reference>
<gene>
    <name evidence="2" type="primary">g2354</name>
    <name evidence="2" type="ORF">VP750_LOCUS2014</name>
</gene>
<dbReference type="Proteomes" id="UP001497392">
    <property type="component" value="Unassembled WGS sequence"/>
</dbReference>
<name>A0ABP1FK73_9CHLO</name>
<evidence type="ECO:0000313" key="2">
    <source>
        <dbReference type="EMBL" id="CAL5220355.1"/>
    </source>
</evidence>
<evidence type="ECO:0000313" key="3">
    <source>
        <dbReference type="Proteomes" id="UP001497392"/>
    </source>
</evidence>
<dbReference type="Pfam" id="PF08576">
    <property type="entry name" value="DUF1764"/>
    <property type="match status" value="1"/>
</dbReference>
<feature type="region of interest" description="Disordered" evidence="1">
    <location>
        <begin position="1"/>
        <end position="72"/>
    </location>
</feature>
<keyword evidence="3" id="KW-1185">Reference proteome</keyword>
<protein>
    <submittedName>
        <fullName evidence="2">G2354 protein</fullName>
    </submittedName>
</protein>
<sequence>MLQEAAAVSEAPEMSSSTPDGAKRQSHDLDELFGNLRKQKSAPSAEEDSGSDQDEEPSEEPEQQRKGKRKGEVEDLFAKLKKHRAVKADKQVLRKQLLGKRKPAGSKDDIFGKGITKARRRDADGFAIYSEEELGLSKGGNTPQCPFDCECCY</sequence>